<dbReference type="Gene3D" id="2.40.160.100">
    <property type="match status" value="1"/>
</dbReference>
<dbReference type="RefSeq" id="WP_194536593.1">
    <property type="nucleotide sequence ID" value="NZ_JACEFB010000001.1"/>
</dbReference>
<evidence type="ECO:0000313" key="5">
    <source>
        <dbReference type="Proteomes" id="UP000542342"/>
    </source>
</evidence>
<proteinExistence type="predicted"/>
<name>A0A7V8VC59_9BACT</name>
<evidence type="ECO:0000259" key="3">
    <source>
        <dbReference type="Pfam" id="PF13372"/>
    </source>
</evidence>
<dbReference type="Proteomes" id="UP000542342">
    <property type="component" value="Unassembled WGS sequence"/>
</dbReference>
<comment type="caution">
    <text evidence="4">The sequence shown here is derived from an EMBL/GenBank/DDBJ whole genome shotgun (WGS) entry which is preliminary data.</text>
</comment>
<feature type="region of interest" description="Disordered" evidence="1">
    <location>
        <begin position="51"/>
        <end position="82"/>
    </location>
</feature>
<evidence type="ECO:0000256" key="2">
    <source>
        <dbReference type="SAM" id="SignalP"/>
    </source>
</evidence>
<evidence type="ECO:0000256" key="1">
    <source>
        <dbReference type="SAM" id="MobiDB-lite"/>
    </source>
</evidence>
<keyword evidence="2" id="KW-0732">Signal</keyword>
<reference evidence="4 5" key="1">
    <citation type="submission" date="2020-07" db="EMBL/GenBank/DDBJ databases">
        <title>Thermogemmata thermophila gen. nov., sp. nov., a novel moderate thermophilic planctomycete from a Kamchatka hot spring.</title>
        <authorList>
            <person name="Elcheninov A.G."/>
            <person name="Podosokorskaya O.A."/>
            <person name="Kovaleva O.L."/>
            <person name="Novikov A."/>
            <person name="Bonch-Osmolovskaya E.A."/>
            <person name="Toshchakov S.V."/>
            <person name="Kublanov I.V."/>
        </authorList>
    </citation>
    <scope>NUCLEOTIDE SEQUENCE [LARGE SCALE GENOMIC DNA]</scope>
    <source>
        <strain evidence="4 5">2918</strain>
    </source>
</reference>
<dbReference type="AlphaFoldDB" id="A0A7V8VC59"/>
<protein>
    <submittedName>
        <fullName evidence="4">Alginate export family protein</fullName>
    </submittedName>
</protein>
<dbReference type="InterPro" id="IPR025388">
    <property type="entry name" value="Alginate_export_dom"/>
</dbReference>
<evidence type="ECO:0000313" key="4">
    <source>
        <dbReference type="EMBL" id="MBA2225211.1"/>
    </source>
</evidence>
<dbReference type="InterPro" id="IPR053728">
    <property type="entry name" value="Alginate_Permeability_Chnl"/>
</dbReference>
<feature type="signal peptide" evidence="2">
    <location>
        <begin position="1"/>
        <end position="26"/>
    </location>
</feature>
<organism evidence="4 5">
    <name type="scientific">Thermogemmata fonticola</name>
    <dbReference type="NCBI Taxonomy" id="2755323"/>
    <lineage>
        <taxon>Bacteria</taxon>
        <taxon>Pseudomonadati</taxon>
        <taxon>Planctomycetota</taxon>
        <taxon>Planctomycetia</taxon>
        <taxon>Gemmatales</taxon>
        <taxon>Gemmataceae</taxon>
        <taxon>Thermogemmata</taxon>
    </lineage>
</organism>
<feature type="domain" description="Alginate export" evidence="3">
    <location>
        <begin position="180"/>
        <end position="561"/>
    </location>
</feature>
<sequence length="580" mass="65687">MRWWKHWRWSIAFLGGLGGWGNVAQAQDVPMVMPGPQPSAVSAPGVQEAVQSSPGVASVSADSGGAGSTATPPSGSTATPCAPQRDPCAFDFSRVPPVRPTPRPGMFPIPPTGCGYYSLLDALRGEMRDKPPQYGYPPFALMFPGLFDADWRYLDNPEAYAQADALDRLKRVRLGDNWLLNIGGANWVRYFYEQNSRLSGRYNDYAQIRTRLYTDLWYQDIFRIYVEGIYAETNGANLPLLPIDATRFDFLNLFVDLKLGQIANDGVYLRVGRQELLLGSQRLVSTLEWANTRRTFQGVRLFRTGEKWDTDLFWLQPVIPNRTALDSIDNNQNFIGAWATYKPKRGTYLDFYYMLYDNTNRVNQLGIDRFPVTLHTFGSRFAGDIDNQILFDFEGAMQLGRRGSADVVAGMATAGLGYHFVDMPWNPTFWVYYEYASGDRNPNSGNFTTFNQLFPFGHFYFGWADMIGRQNIHDVFLAMYLYPTNWITLWFQYHNFWLASSRDALYNVAGNAIRRDPTGAAGSYIGNELDIIVNFHLTKRTDLLVAYAYLFSGDFLRNTQPPGSGGADSASFYLIFNTRW</sequence>
<dbReference type="Pfam" id="PF13372">
    <property type="entry name" value="Alginate_exp"/>
    <property type="match status" value="1"/>
</dbReference>
<accession>A0A7V8VC59</accession>
<feature type="chain" id="PRO_5031046313" evidence="2">
    <location>
        <begin position="27"/>
        <end position="580"/>
    </location>
</feature>
<feature type="compositionally biased region" description="Low complexity" evidence="1">
    <location>
        <begin position="52"/>
        <end position="82"/>
    </location>
</feature>
<gene>
    <name evidence="4" type="ORF">H0921_03440</name>
</gene>
<keyword evidence="5" id="KW-1185">Reference proteome</keyword>
<dbReference type="EMBL" id="JACEFB010000001">
    <property type="protein sequence ID" value="MBA2225211.1"/>
    <property type="molecule type" value="Genomic_DNA"/>
</dbReference>